<sequence>MGVSWTEEQQKVIDTRGCNILVSAAAGSGKTAVLVERIIERITDKHQPIDIDRLLIVTFTRAAAGEMKERIRAAIEKRLEEDGDNEHLQRQSTLVHHAQITTIDSFCSYVVKNYFHLIDLDPSFRMGDEGEMRLLQADVADKVMEEAYSAENNEKFCAFADNFSSGKTDEKIPELIRKLYGFSMSYPYPEEWLQSCREAYCIETVEELEKAFWLSAVKEEIRRQTQEAVRLLAEAISLAGEPEGPGFYLGLLQEEKTAAEKIEKAETLAEYKTLFDALEFKRLPAGKKAEKEQVSERVQELTKNLRNQAKDLLNEIRGRYFSESLEEMTEHLRQAGEPVGVLVDLTLRFMERYREKKKEKNILDFADLEHYALEILVNHTEEGDVRTEAAKELSRQFAEIMIDEYQDSNLVQEKLLTSVSRVEEGVYNIFMVGDVKQSIYRFRLARPDLFMEKFRTYPREEGGKQLRIDLHKNFRSRKEVLDSVNYLFYQIMGEDLGGVEYDRGAALYAGRVFPPKTEAGNLVASQDGQEAAALPPATEVLLLEEDDPVWKDSENPESIRETEARMIAMRIRELMEGETVLDKKTEEYRPVCYSDFTILLRTMSGWAETFKRILNSCGIPASVTTKTGYFSAPEVVSVLDYLQILDNPLQDIPLAGALRTMPESFSFEELARIKILGKEAEKPSLYEALLLSEQQEDSIGEKAHRFLETYRRLRSKVPYTPMHELIWDFFDETGFLLYQQAFVSGEQKKANLLMLAEKARDYESTSYRGLFNFIRYIENLKKYQVDFGEANVLSDKEDTVRIMSIHGSKGLEFPIVFVAGMGKSMNMQDARESLVLHPDLGIGAPCMDKTFRIRTKTILQKAVQQEIASESLGEELRILYVALTRAKEKLILTGTVSRLKEQLTGFEMVKRREEARLSYGMRTKGRTYMDWILQALARHRCMKPLYAEYELPVYPLNPLYEGEGDFLVRKVYPLELVLEETQLRIEEAKEKERLLSWDCTRVYDQDLQKEIEESFSYVYPYEAQALVPSKLTVSEVKRMQEPVEEESQPFYEQKPAEDYVPVFMREEEESPRGAARGTIYHTILENLDYLRTDSLKEIKAQIEELVQQGKLTEAMRKAVWDKDIETFVKSPLGQRMKKACEGELLYREQPFVMEVSANRIKAEYDSGEQVLIQGIIDAYFEEKGDLVLVDYKTDKVHGKNSRSLAEKYQVQLEYYAEALERLTGKKVKEKYIYSVDLKEAIPV</sequence>
<evidence type="ECO:0000256" key="13">
    <source>
        <dbReference type="HAMAP-Rule" id="MF_01451"/>
    </source>
</evidence>
<evidence type="ECO:0000256" key="9">
    <source>
        <dbReference type="ARBA" id="ARBA00023204"/>
    </source>
</evidence>
<comment type="function">
    <text evidence="13">The heterodimer acts as both an ATP-dependent DNA helicase and an ATP-dependent, dual-direction single-stranded exonuclease. Recognizes the chi site generating a DNA molecule suitable for the initiation of homologous recombination. The AddA nuclease domain is required for chi fragment generation; this subunit has the helicase and 3' -&gt; 5' nuclease activities.</text>
</comment>
<feature type="binding site" evidence="14">
    <location>
        <begin position="24"/>
        <end position="31"/>
    </location>
    <ligand>
        <name>ATP</name>
        <dbReference type="ChEBI" id="CHEBI:30616"/>
    </ligand>
</feature>
<dbReference type="GO" id="GO:0033202">
    <property type="term" value="C:DNA helicase complex"/>
    <property type="evidence" value="ECO:0007669"/>
    <property type="project" value="TreeGrafter"/>
</dbReference>
<dbReference type="FunFam" id="3.40.50.300:FF:001236">
    <property type="entry name" value="ATP-dependent helicase/nuclease subunit A"/>
    <property type="match status" value="1"/>
</dbReference>
<dbReference type="EC" id="3.1.-.-" evidence="13"/>
<dbReference type="Pfam" id="PF12705">
    <property type="entry name" value="PDDEXK_1"/>
    <property type="match status" value="1"/>
</dbReference>
<evidence type="ECO:0000256" key="4">
    <source>
        <dbReference type="ARBA" id="ARBA00022801"/>
    </source>
</evidence>
<organism evidence="18 19">
    <name type="scientific">Blautia argi</name>
    <dbReference type="NCBI Taxonomy" id="1912897"/>
    <lineage>
        <taxon>Bacteria</taxon>
        <taxon>Bacillati</taxon>
        <taxon>Bacillota</taxon>
        <taxon>Clostridia</taxon>
        <taxon>Lachnospirales</taxon>
        <taxon>Lachnospiraceae</taxon>
        <taxon>Blautia</taxon>
    </lineage>
</organism>
<comment type="catalytic activity">
    <reaction evidence="11 13">
        <text>Couples ATP hydrolysis with the unwinding of duplex DNA by translocating in the 3'-5' direction.</text>
        <dbReference type="EC" id="5.6.2.4"/>
    </reaction>
</comment>
<keyword evidence="9 13" id="KW-0234">DNA repair</keyword>
<dbReference type="GO" id="GO:0008408">
    <property type="term" value="F:3'-5' exonuclease activity"/>
    <property type="evidence" value="ECO:0007669"/>
    <property type="project" value="UniProtKB-UniRule"/>
</dbReference>
<keyword evidence="7 13" id="KW-0067">ATP-binding</keyword>
<evidence type="ECO:0000256" key="14">
    <source>
        <dbReference type="PROSITE-ProRule" id="PRU00560"/>
    </source>
</evidence>
<evidence type="ECO:0000256" key="15">
    <source>
        <dbReference type="SAM" id="Coils"/>
    </source>
</evidence>
<gene>
    <name evidence="13 18" type="primary">addA</name>
    <name evidence="18" type="ORF">DQQ01_02285</name>
</gene>
<dbReference type="PANTHER" id="PTHR11070:SF48">
    <property type="entry name" value="ATP-DEPENDENT HELICASE_NUCLEASE SUBUNIT A"/>
    <property type="match status" value="1"/>
</dbReference>
<comment type="similarity">
    <text evidence="13">Belongs to the helicase family. AddA subfamily.</text>
</comment>
<dbReference type="PROSITE" id="PS51217">
    <property type="entry name" value="UVRD_HELICASE_CTER"/>
    <property type="match status" value="1"/>
</dbReference>
<keyword evidence="5 13" id="KW-0347">Helicase</keyword>
<comment type="cofactor">
    <cofactor evidence="13">
        <name>Mg(2+)</name>
        <dbReference type="ChEBI" id="CHEBI:18420"/>
    </cofactor>
</comment>
<dbReference type="InterPro" id="IPR038726">
    <property type="entry name" value="PDDEXK_AddAB-type"/>
</dbReference>
<dbReference type="Gene3D" id="1.10.274.50">
    <property type="match status" value="1"/>
</dbReference>
<dbReference type="AlphaFoldDB" id="A0A2Z4U813"/>
<evidence type="ECO:0000256" key="7">
    <source>
        <dbReference type="ARBA" id="ARBA00022840"/>
    </source>
</evidence>
<evidence type="ECO:0000256" key="10">
    <source>
        <dbReference type="ARBA" id="ARBA00023235"/>
    </source>
</evidence>
<dbReference type="GO" id="GO:0043138">
    <property type="term" value="F:3'-5' DNA helicase activity"/>
    <property type="evidence" value="ECO:0007669"/>
    <property type="project" value="UniProtKB-UniRule"/>
</dbReference>
<dbReference type="InterPro" id="IPR011604">
    <property type="entry name" value="PDDEXK-like_dom_sf"/>
</dbReference>
<dbReference type="InterPro" id="IPR014017">
    <property type="entry name" value="DNA_helicase_UvrD-like_C"/>
</dbReference>
<dbReference type="InterPro" id="IPR011335">
    <property type="entry name" value="Restrct_endonuc-II-like"/>
</dbReference>
<evidence type="ECO:0000256" key="8">
    <source>
        <dbReference type="ARBA" id="ARBA00023125"/>
    </source>
</evidence>
<dbReference type="Gene3D" id="3.90.320.10">
    <property type="match status" value="1"/>
</dbReference>
<comment type="catalytic activity">
    <reaction evidence="12 13">
        <text>ATP + H2O = ADP + phosphate + H(+)</text>
        <dbReference type="Rhea" id="RHEA:13065"/>
        <dbReference type="ChEBI" id="CHEBI:15377"/>
        <dbReference type="ChEBI" id="CHEBI:15378"/>
        <dbReference type="ChEBI" id="CHEBI:30616"/>
        <dbReference type="ChEBI" id="CHEBI:43474"/>
        <dbReference type="ChEBI" id="CHEBI:456216"/>
        <dbReference type="EC" id="5.6.2.4"/>
    </reaction>
</comment>
<dbReference type="InterPro" id="IPR027417">
    <property type="entry name" value="P-loop_NTPase"/>
</dbReference>
<dbReference type="Gene3D" id="3.40.50.300">
    <property type="entry name" value="P-loop containing nucleotide triphosphate hydrolases"/>
    <property type="match status" value="4"/>
</dbReference>
<evidence type="ECO:0000256" key="2">
    <source>
        <dbReference type="ARBA" id="ARBA00022741"/>
    </source>
</evidence>
<evidence type="ECO:0000256" key="11">
    <source>
        <dbReference type="ARBA" id="ARBA00034617"/>
    </source>
</evidence>
<evidence type="ECO:0000313" key="19">
    <source>
        <dbReference type="Proteomes" id="UP000250003"/>
    </source>
</evidence>
<proteinExistence type="inferred from homology"/>
<dbReference type="Pfam" id="PF13361">
    <property type="entry name" value="UvrD_C"/>
    <property type="match status" value="1"/>
</dbReference>
<dbReference type="KEGG" id="blau:DQQ01_02285"/>
<dbReference type="GO" id="GO:0016887">
    <property type="term" value="F:ATP hydrolysis activity"/>
    <property type="evidence" value="ECO:0007669"/>
    <property type="project" value="RHEA"/>
</dbReference>
<keyword evidence="19" id="KW-1185">Reference proteome</keyword>
<evidence type="ECO:0000256" key="12">
    <source>
        <dbReference type="ARBA" id="ARBA00048988"/>
    </source>
</evidence>
<feature type="domain" description="UvrD-like helicase C-terminal" evidence="17">
    <location>
        <begin position="520"/>
        <end position="810"/>
    </location>
</feature>
<dbReference type="OrthoDB" id="9810135at2"/>
<dbReference type="GO" id="GO:0000724">
    <property type="term" value="P:double-strand break repair via homologous recombination"/>
    <property type="evidence" value="ECO:0007669"/>
    <property type="project" value="UniProtKB-UniRule"/>
</dbReference>
<evidence type="ECO:0000313" key="18">
    <source>
        <dbReference type="EMBL" id="AWY97172.1"/>
    </source>
</evidence>
<dbReference type="InterPro" id="IPR000212">
    <property type="entry name" value="DNA_helicase_UvrD/REP"/>
</dbReference>
<evidence type="ECO:0000256" key="1">
    <source>
        <dbReference type="ARBA" id="ARBA00022722"/>
    </source>
</evidence>
<dbReference type="InterPro" id="IPR014016">
    <property type="entry name" value="UvrD-like_ATP-bd"/>
</dbReference>
<dbReference type="GO" id="GO:0005524">
    <property type="term" value="F:ATP binding"/>
    <property type="evidence" value="ECO:0007669"/>
    <property type="project" value="UniProtKB-UniRule"/>
</dbReference>
<feature type="domain" description="UvrD-like helicase ATP-binding" evidence="16">
    <location>
        <begin position="3"/>
        <end position="477"/>
    </location>
</feature>
<keyword evidence="10 13" id="KW-0413">Isomerase</keyword>
<dbReference type="EMBL" id="CP030280">
    <property type="protein sequence ID" value="AWY97172.1"/>
    <property type="molecule type" value="Genomic_DNA"/>
</dbReference>
<keyword evidence="6 13" id="KW-0269">Exonuclease</keyword>
<dbReference type="GO" id="GO:0005829">
    <property type="term" value="C:cytosol"/>
    <property type="evidence" value="ECO:0007669"/>
    <property type="project" value="TreeGrafter"/>
</dbReference>
<dbReference type="Proteomes" id="UP000250003">
    <property type="component" value="Chromosome"/>
</dbReference>
<keyword evidence="1 13" id="KW-0540">Nuclease</keyword>
<reference evidence="19" key="1">
    <citation type="submission" date="2018-06" db="EMBL/GenBank/DDBJ databases">
        <title>Description of Blautia argi sp. nov., a new anaerobic isolated from dog feces.</title>
        <authorList>
            <person name="Chang Y.-H."/>
            <person name="Paek J."/>
            <person name="Shin Y."/>
        </authorList>
    </citation>
    <scope>NUCLEOTIDE SEQUENCE [LARGE SCALE GENOMIC DNA]</scope>
    <source>
        <strain evidence="19">KCTC 15426</strain>
    </source>
</reference>
<evidence type="ECO:0000259" key="17">
    <source>
        <dbReference type="PROSITE" id="PS51217"/>
    </source>
</evidence>
<evidence type="ECO:0000256" key="5">
    <source>
        <dbReference type="ARBA" id="ARBA00022806"/>
    </source>
</evidence>
<protein>
    <recommendedName>
        <fullName evidence="13">ATP-dependent helicase/nuclease subunit A</fullName>
        <ecNumber evidence="13">3.1.-.-</ecNumber>
        <ecNumber evidence="13">5.6.2.4</ecNumber>
    </recommendedName>
    <alternativeName>
        <fullName evidence="13">ATP-dependent helicase/nuclease AddA</fullName>
    </alternativeName>
    <alternativeName>
        <fullName evidence="13">DNA 3'-5' helicase AddA</fullName>
    </alternativeName>
</protein>
<keyword evidence="8 13" id="KW-0238">DNA-binding</keyword>
<name>A0A2Z4U813_9FIRM</name>
<dbReference type="RefSeq" id="WP_111918075.1">
    <property type="nucleotide sequence ID" value="NZ_CP030280.1"/>
</dbReference>
<keyword evidence="3 13" id="KW-0227">DNA damage</keyword>
<evidence type="ECO:0000259" key="16">
    <source>
        <dbReference type="PROSITE" id="PS51198"/>
    </source>
</evidence>
<comment type="subunit">
    <text evidence="13">Heterodimer of AddA and AddB/RexB.</text>
</comment>
<evidence type="ECO:0000256" key="6">
    <source>
        <dbReference type="ARBA" id="ARBA00022839"/>
    </source>
</evidence>
<dbReference type="InterPro" id="IPR014152">
    <property type="entry name" value="AddA"/>
</dbReference>
<keyword evidence="15" id="KW-0175">Coiled coil</keyword>
<evidence type="ECO:0000256" key="3">
    <source>
        <dbReference type="ARBA" id="ARBA00022763"/>
    </source>
</evidence>
<dbReference type="PROSITE" id="PS51198">
    <property type="entry name" value="UVRD_HELICASE_ATP_BIND"/>
    <property type="match status" value="1"/>
</dbReference>
<dbReference type="HAMAP" id="MF_01451">
    <property type="entry name" value="AddA"/>
    <property type="match status" value="1"/>
</dbReference>
<dbReference type="SUPFAM" id="SSF52540">
    <property type="entry name" value="P-loop containing nucleoside triphosphate hydrolases"/>
    <property type="match status" value="1"/>
</dbReference>
<dbReference type="GO" id="GO:0003690">
    <property type="term" value="F:double-stranded DNA binding"/>
    <property type="evidence" value="ECO:0007669"/>
    <property type="project" value="UniProtKB-UniRule"/>
</dbReference>
<dbReference type="EC" id="5.6.2.4" evidence="13"/>
<keyword evidence="2 13" id="KW-0547">Nucleotide-binding</keyword>
<dbReference type="NCBIfam" id="TIGR02785">
    <property type="entry name" value="addA_Gpos"/>
    <property type="match status" value="1"/>
</dbReference>
<dbReference type="PANTHER" id="PTHR11070">
    <property type="entry name" value="UVRD / RECB / PCRA DNA HELICASE FAMILY MEMBER"/>
    <property type="match status" value="1"/>
</dbReference>
<accession>A0A2Z4U813</accession>
<dbReference type="SUPFAM" id="SSF52980">
    <property type="entry name" value="Restriction endonuclease-like"/>
    <property type="match status" value="1"/>
</dbReference>
<keyword evidence="4 13" id="KW-0378">Hydrolase</keyword>
<feature type="coiled-coil region" evidence="15">
    <location>
        <begin position="288"/>
        <end position="315"/>
    </location>
</feature>
<dbReference type="Pfam" id="PF00580">
    <property type="entry name" value="UvrD-helicase"/>
    <property type="match status" value="1"/>
</dbReference>